<name>X6NB88_RETFI</name>
<dbReference type="EMBL" id="ASPP01009862">
    <property type="protein sequence ID" value="ETO23550.1"/>
    <property type="molecule type" value="Genomic_DNA"/>
</dbReference>
<sequence>MYNRINNISVVDLTEELSQTSIEPAASQSVEVMDEKRRIRKALGDIANIILYDAALLVEAKRSEKRTKVLAIIMKSLKAPTDIKYIEEQNRMNLHTFLVNRKIVQYRNRYTKRNGEFDDIIKEFMGIEKVVPWQNLEMMKAAKDEVTKIELMFAKVSKLPFMVMHYSEALSQENNDDDDNN</sequence>
<organism evidence="1 2">
    <name type="scientific">Reticulomyxa filosa</name>
    <dbReference type="NCBI Taxonomy" id="46433"/>
    <lineage>
        <taxon>Eukaryota</taxon>
        <taxon>Sar</taxon>
        <taxon>Rhizaria</taxon>
        <taxon>Retaria</taxon>
        <taxon>Foraminifera</taxon>
        <taxon>Monothalamids</taxon>
        <taxon>Reticulomyxidae</taxon>
        <taxon>Reticulomyxa</taxon>
    </lineage>
</organism>
<evidence type="ECO:0000313" key="2">
    <source>
        <dbReference type="Proteomes" id="UP000023152"/>
    </source>
</evidence>
<comment type="caution">
    <text evidence="1">The sequence shown here is derived from an EMBL/GenBank/DDBJ whole genome shotgun (WGS) entry which is preliminary data.</text>
</comment>
<dbReference type="AlphaFoldDB" id="X6NB88"/>
<proteinExistence type="predicted"/>
<dbReference type="Proteomes" id="UP000023152">
    <property type="component" value="Unassembled WGS sequence"/>
</dbReference>
<protein>
    <submittedName>
        <fullName evidence="1">Uncharacterized protein</fullName>
    </submittedName>
</protein>
<reference evidence="1 2" key="1">
    <citation type="journal article" date="2013" name="Curr. Biol.">
        <title>The Genome of the Foraminiferan Reticulomyxa filosa.</title>
        <authorList>
            <person name="Glockner G."/>
            <person name="Hulsmann N."/>
            <person name="Schleicher M."/>
            <person name="Noegel A.A."/>
            <person name="Eichinger L."/>
            <person name="Gallinger C."/>
            <person name="Pawlowski J."/>
            <person name="Sierra R."/>
            <person name="Euteneuer U."/>
            <person name="Pillet L."/>
            <person name="Moustafa A."/>
            <person name="Platzer M."/>
            <person name="Groth M."/>
            <person name="Szafranski K."/>
            <person name="Schliwa M."/>
        </authorList>
    </citation>
    <scope>NUCLEOTIDE SEQUENCE [LARGE SCALE GENOMIC DNA]</scope>
</reference>
<gene>
    <name evidence="1" type="ORF">RFI_13628</name>
</gene>
<evidence type="ECO:0000313" key="1">
    <source>
        <dbReference type="EMBL" id="ETO23550.1"/>
    </source>
</evidence>
<accession>X6NB88</accession>
<keyword evidence="2" id="KW-1185">Reference proteome</keyword>